<dbReference type="InterPro" id="IPR036888">
    <property type="entry name" value="DNA_integrity_DisA_N_sf"/>
</dbReference>
<gene>
    <name evidence="12" type="primary">cdaA</name>
    <name evidence="10" type="synonym">dacA</name>
    <name evidence="12" type="ORF">PQO03_03840</name>
</gene>
<keyword evidence="3 10" id="KW-0808">Transferase</keyword>
<evidence type="ECO:0000313" key="12">
    <source>
        <dbReference type="EMBL" id="WDE97087.1"/>
    </source>
</evidence>
<comment type="caution">
    <text evidence="10">Lacks conserved residue(s) required for the propagation of feature annotation.</text>
</comment>
<dbReference type="InterPro" id="IPR014046">
    <property type="entry name" value="C-di-AMP_synthase"/>
</dbReference>
<evidence type="ECO:0000256" key="2">
    <source>
        <dbReference type="ARBA" id="ARBA00022475"/>
    </source>
</evidence>
<keyword evidence="9 10" id="KW-0472">Membrane</keyword>
<keyword evidence="13" id="KW-1185">Reference proteome</keyword>
<dbReference type="InterPro" id="IPR045585">
    <property type="entry name" value="CdaA_N"/>
</dbReference>
<organism evidence="12 13">
    <name type="scientific">Lentisphaera profundi</name>
    <dbReference type="NCBI Taxonomy" id="1658616"/>
    <lineage>
        <taxon>Bacteria</taxon>
        <taxon>Pseudomonadati</taxon>
        <taxon>Lentisphaerota</taxon>
        <taxon>Lentisphaeria</taxon>
        <taxon>Lentisphaerales</taxon>
        <taxon>Lentisphaeraceae</taxon>
        <taxon>Lentisphaera</taxon>
    </lineage>
</organism>
<keyword evidence="2 10" id="KW-1003">Cell membrane</keyword>
<keyword evidence="5 10" id="KW-0548">Nucleotidyltransferase</keyword>
<dbReference type="Pfam" id="PF02457">
    <property type="entry name" value="DAC"/>
    <property type="match status" value="1"/>
</dbReference>
<keyword evidence="4 10" id="KW-0812">Transmembrane</keyword>
<evidence type="ECO:0000256" key="5">
    <source>
        <dbReference type="ARBA" id="ARBA00022695"/>
    </source>
</evidence>
<evidence type="ECO:0000256" key="10">
    <source>
        <dbReference type="HAMAP-Rule" id="MF_01499"/>
    </source>
</evidence>
<feature type="transmembrane region" description="Helical" evidence="10">
    <location>
        <begin position="12"/>
        <end position="34"/>
    </location>
</feature>
<keyword evidence="8 10" id="KW-1133">Transmembrane helix</keyword>
<accession>A0ABY7VTN2</accession>
<dbReference type="PANTHER" id="PTHR34185:SF1">
    <property type="entry name" value="DIADENYLATE CYCLASE"/>
    <property type="match status" value="1"/>
</dbReference>
<dbReference type="SUPFAM" id="SSF143597">
    <property type="entry name" value="YojJ-like"/>
    <property type="match status" value="1"/>
</dbReference>
<keyword evidence="7 10" id="KW-0067">ATP-binding</keyword>
<evidence type="ECO:0000256" key="6">
    <source>
        <dbReference type="ARBA" id="ARBA00022741"/>
    </source>
</evidence>
<protein>
    <recommendedName>
        <fullName evidence="10">Diadenylate cyclase</fullName>
        <shortName evidence="10">DAC</shortName>
        <ecNumber evidence="10">2.7.7.85</ecNumber>
    </recommendedName>
    <alternativeName>
        <fullName evidence="10">Cyclic-di-AMP synthase</fullName>
        <shortName evidence="10">c-di-AMP synthase</shortName>
    </alternativeName>
</protein>
<dbReference type="EMBL" id="CP117811">
    <property type="protein sequence ID" value="WDE97087.1"/>
    <property type="molecule type" value="Genomic_DNA"/>
</dbReference>
<dbReference type="HAMAP" id="MF_01499">
    <property type="entry name" value="DacA"/>
    <property type="match status" value="1"/>
</dbReference>
<comment type="similarity">
    <text evidence="10">Belongs to the adenylate cyclase family. DacA/CdaA subfamily.</text>
</comment>
<evidence type="ECO:0000256" key="8">
    <source>
        <dbReference type="ARBA" id="ARBA00022989"/>
    </source>
</evidence>
<evidence type="ECO:0000256" key="3">
    <source>
        <dbReference type="ARBA" id="ARBA00022679"/>
    </source>
</evidence>
<dbReference type="Proteomes" id="UP001214250">
    <property type="component" value="Chromosome 1"/>
</dbReference>
<comment type="subunit">
    <text evidence="10">Probably a homodimer.</text>
</comment>
<evidence type="ECO:0000256" key="4">
    <source>
        <dbReference type="ARBA" id="ARBA00022692"/>
    </source>
</evidence>
<dbReference type="RefSeq" id="WP_274151261.1">
    <property type="nucleotide sequence ID" value="NZ_CP117811.1"/>
</dbReference>
<dbReference type="Gene3D" id="3.40.1700.10">
    <property type="entry name" value="DNA integrity scanning protein, DisA, N-terminal domain"/>
    <property type="match status" value="1"/>
</dbReference>
<comment type="function">
    <text evidence="10">Catalyzes the condensation of 2 ATP molecules into cyclic di-AMP (c-di-AMP), a second messenger used to regulate differing processes in different bacteria.</text>
</comment>
<evidence type="ECO:0000256" key="1">
    <source>
        <dbReference type="ARBA" id="ARBA00000877"/>
    </source>
</evidence>
<name>A0ABY7VTN2_9BACT</name>
<feature type="transmembrane region" description="Helical" evidence="10">
    <location>
        <begin position="62"/>
        <end position="84"/>
    </location>
</feature>
<dbReference type="PROSITE" id="PS51794">
    <property type="entry name" value="DAC"/>
    <property type="match status" value="1"/>
</dbReference>
<dbReference type="Pfam" id="PF19293">
    <property type="entry name" value="CdaA_N"/>
    <property type="match status" value="1"/>
</dbReference>
<evidence type="ECO:0000256" key="9">
    <source>
        <dbReference type="ARBA" id="ARBA00023136"/>
    </source>
</evidence>
<evidence type="ECO:0000256" key="7">
    <source>
        <dbReference type="ARBA" id="ARBA00022840"/>
    </source>
</evidence>
<dbReference type="InterPro" id="IPR050338">
    <property type="entry name" value="DisA"/>
</dbReference>
<dbReference type="PIRSF" id="PIRSF004793">
    <property type="entry name" value="UCP004793"/>
    <property type="match status" value="1"/>
</dbReference>
<evidence type="ECO:0000313" key="13">
    <source>
        <dbReference type="Proteomes" id="UP001214250"/>
    </source>
</evidence>
<dbReference type="PANTHER" id="PTHR34185">
    <property type="entry name" value="DIADENYLATE CYCLASE"/>
    <property type="match status" value="1"/>
</dbReference>
<dbReference type="InterPro" id="IPR034701">
    <property type="entry name" value="CdaA"/>
</dbReference>
<feature type="domain" description="DAC" evidence="11">
    <location>
        <begin position="85"/>
        <end position="241"/>
    </location>
</feature>
<reference evidence="12 13" key="1">
    <citation type="submission" date="2023-02" db="EMBL/GenBank/DDBJ databases">
        <title>Genome sequence of Lentisphaera profundi SAORIC-696.</title>
        <authorList>
            <person name="Kim e."/>
            <person name="Cho J.-C."/>
            <person name="Choi A."/>
            <person name="Kang I."/>
        </authorList>
    </citation>
    <scope>NUCLEOTIDE SEQUENCE [LARGE SCALE GENOMIC DNA]</scope>
    <source>
        <strain evidence="12 13">SAORIC-696</strain>
    </source>
</reference>
<comment type="catalytic activity">
    <reaction evidence="1 10">
        <text>2 ATP = 3',3'-c-di-AMP + 2 diphosphate</text>
        <dbReference type="Rhea" id="RHEA:35655"/>
        <dbReference type="ChEBI" id="CHEBI:30616"/>
        <dbReference type="ChEBI" id="CHEBI:33019"/>
        <dbReference type="ChEBI" id="CHEBI:71500"/>
        <dbReference type="EC" id="2.7.7.85"/>
    </reaction>
</comment>
<dbReference type="InterPro" id="IPR003390">
    <property type="entry name" value="DNA_integrity_scan_DisA_N"/>
</dbReference>
<dbReference type="NCBIfam" id="TIGR00159">
    <property type="entry name" value="diadenylate cyclase CdaA"/>
    <property type="match status" value="1"/>
</dbReference>
<proteinExistence type="inferred from homology"/>
<feature type="transmembrane region" description="Helical" evidence="10">
    <location>
        <begin position="39"/>
        <end position="56"/>
    </location>
</feature>
<dbReference type="EC" id="2.7.7.85" evidence="10"/>
<dbReference type="GO" id="GO:0106408">
    <property type="term" value="F:diadenylate cyclase activity"/>
    <property type="evidence" value="ECO:0007669"/>
    <property type="project" value="UniProtKB-EC"/>
</dbReference>
<keyword evidence="6 10" id="KW-0547">Nucleotide-binding</keyword>
<evidence type="ECO:0000259" key="11">
    <source>
        <dbReference type="PROSITE" id="PS51794"/>
    </source>
</evidence>
<sequence length="284" mass="31473">MDFLFDINLWIISIKMGFEIALLSVVIYTVLLFIKGTRAAPILAGAAFIFLISWLISSVLDLAVLGWITAQISTLVAFLAIVIFQPEIRRAFAELGKGRLRNNNQAKTKEVIQILNESAHYLAERKIGALIAIERNIGMRFLAESGVQINSELSRELLCTIFYPNTPLHDGGVIISGDKINASACFFPLSQDDGIIKSLGSRHRAGVGVTEETDCICIIVSEETGGISISYRGRLARGVDEQRLLRHLNNFLLNSKENKNFSVSDNVERFKKAVSQSEDNQDEV</sequence>